<dbReference type="RefSeq" id="NP_944194.1">
    <property type="nucleotide sequence ID" value="NC_005260.1"/>
</dbReference>
<name>Q76YC9_9CAUD</name>
<evidence type="ECO:0000313" key="1">
    <source>
        <dbReference type="EMBL" id="AAQ17966.1"/>
    </source>
</evidence>
<evidence type="ECO:0000313" key="2">
    <source>
        <dbReference type="Proteomes" id="UP000002555"/>
    </source>
</evidence>
<organism evidence="1 2">
    <name type="scientific">Aeromonas phage Aeh1</name>
    <dbReference type="NCBI Taxonomy" id="2880362"/>
    <lineage>
        <taxon>Viruses</taxon>
        <taxon>Duplodnaviria</taxon>
        <taxon>Heunggongvirae</taxon>
        <taxon>Uroviricota</taxon>
        <taxon>Caudoviricetes</taxon>
        <taxon>Pantevenvirales</taxon>
        <taxon>Straboviridae</taxon>
        <taxon>Cinqassovirus</taxon>
        <taxon>Cinqassovirus aeh1</taxon>
    </lineage>
</organism>
<dbReference type="KEGG" id="vg:2658130"/>
<keyword evidence="2" id="KW-1185">Reference proteome</keyword>
<reference evidence="1 2" key="1">
    <citation type="journal article" date="2001" name="J. Bacteriol.">
        <title>Phylogeny of the major head and tail genes of the wide-ranging T4-type bacteriophages.</title>
        <authorList>
            <person name="Tetart F."/>
            <person name="Desplats C."/>
            <person name="Kutateladze M."/>
            <person name="Monod C."/>
            <person name="Ackermann H.W."/>
            <person name="Krisch H.M."/>
        </authorList>
    </citation>
    <scope>NUCLEOTIDE SEQUENCE</scope>
</reference>
<dbReference type="Proteomes" id="UP000002555">
    <property type="component" value="Segment"/>
</dbReference>
<proteinExistence type="predicted"/>
<accession>Q76YC9</accession>
<protein>
    <submittedName>
        <fullName evidence="1">Uncharacterized protein</fullName>
    </submittedName>
</protein>
<sequence>MICAADARKEQFQNSDTVVSEHISKIDKQIRTAIRSVCGETSISYWVNGETIASLISEELSRVGYNVDVERSNDPRDGNLMQLKIEW</sequence>
<dbReference type="EMBL" id="AY266303">
    <property type="protein sequence ID" value="AAQ17966.1"/>
    <property type="molecule type" value="Genomic_DNA"/>
</dbReference>
<gene>
    <name evidence="1" type="ORF">Aeh1ORF297c</name>
</gene>